<dbReference type="GO" id="GO:0005886">
    <property type="term" value="C:plasma membrane"/>
    <property type="evidence" value="ECO:0007669"/>
    <property type="project" value="UniProtKB-SubCell"/>
</dbReference>
<dbReference type="eggNOG" id="COG0559">
    <property type="taxonomic scope" value="Bacteria"/>
</dbReference>
<keyword evidence="4 9" id="KW-0812">Transmembrane</keyword>
<feature type="transmembrane region" description="Helical" evidence="9">
    <location>
        <begin position="49"/>
        <end position="78"/>
    </location>
</feature>
<dbReference type="STRING" id="1232683.ADIMK_1357"/>
<evidence type="ECO:0000313" key="11">
    <source>
        <dbReference type="Proteomes" id="UP000028252"/>
    </source>
</evidence>
<organism evidence="10 11">
    <name type="scientific">Marinobacterium lacunae</name>
    <dbReference type="NCBI Taxonomy" id="1232683"/>
    <lineage>
        <taxon>Bacteria</taxon>
        <taxon>Pseudomonadati</taxon>
        <taxon>Pseudomonadota</taxon>
        <taxon>Gammaproteobacteria</taxon>
        <taxon>Oceanospirillales</taxon>
        <taxon>Oceanospirillaceae</taxon>
        <taxon>Marinobacterium</taxon>
    </lineage>
</organism>
<comment type="caution">
    <text evidence="10">The sequence shown here is derived from an EMBL/GenBank/DDBJ whole genome shotgun (WGS) entry which is preliminary data.</text>
</comment>
<evidence type="ECO:0000313" key="10">
    <source>
        <dbReference type="EMBL" id="KEA64453.1"/>
    </source>
</evidence>
<comment type="subcellular location">
    <subcellularLocation>
        <location evidence="1">Cell inner membrane</location>
        <topology evidence="1">Multi-pass membrane protein</topology>
    </subcellularLocation>
</comment>
<reference evidence="10 11" key="1">
    <citation type="submission" date="2014-04" db="EMBL/GenBank/DDBJ databases">
        <title>Marinobacterium kochiensis sp. nov., isolated from sediment sample collected from Kochi backwaters in Kerala, India.</title>
        <authorList>
            <person name="Singh A."/>
            <person name="Pinnaka A.K."/>
        </authorList>
    </citation>
    <scope>NUCLEOTIDE SEQUENCE [LARGE SCALE GENOMIC DNA]</scope>
    <source>
        <strain evidence="10 11">AK27</strain>
    </source>
</reference>
<keyword evidence="7 9" id="KW-0472">Membrane</keyword>
<dbReference type="CDD" id="cd06582">
    <property type="entry name" value="TM_PBP1_LivH_like"/>
    <property type="match status" value="1"/>
</dbReference>
<feature type="transmembrane region" description="Helical" evidence="9">
    <location>
        <begin position="133"/>
        <end position="157"/>
    </location>
</feature>
<dbReference type="Pfam" id="PF02653">
    <property type="entry name" value="BPD_transp_2"/>
    <property type="match status" value="1"/>
</dbReference>
<gene>
    <name evidence="10" type="ORF">ADIMK_1357</name>
</gene>
<protein>
    <submittedName>
        <fullName evidence="10">High-affinity branched-chain amino acid transport system permease protein LivH</fullName>
    </submittedName>
</protein>
<accession>A0A081G0Z8</accession>
<dbReference type="EMBL" id="JMQN01000016">
    <property type="protein sequence ID" value="KEA64453.1"/>
    <property type="molecule type" value="Genomic_DNA"/>
</dbReference>
<keyword evidence="5" id="KW-0029">Amino-acid transport</keyword>
<evidence type="ECO:0000256" key="4">
    <source>
        <dbReference type="ARBA" id="ARBA00022692"/>
    </source>
</evidence>
<dbReference type="RefSeq" id="WP_051692609.1">
    <property type="nucleotide sequence ID" value="NZ_JMQN01000016.1"/>
</dbReference>
<name>A0A081G0Z8_9GAMM</name>
<comment type="similarity">
    <text evidence="8">Belongs to the binding-protein-dependent transport system permease family. LivHM subfamily.</text>
</comment>
<sequence>MDTFFQILISGLVVGCIYGLVAIGFTTVYNVTNVVNFAQGESSMLGALLTATMITFGFSLLLSAVCGILLVGVLNILVERVAIRPVGKNITKGILITIGVSVVLQGLAVVLWGTNAQALPTFSQQQNFNIGNVVVASQALWVIGTSVTLMGGLYLFLTRTYLGRTFRACAMNPDTAALMGIPAGMIRGLGFFMSGGIGAIAGIIIAPMALMQYDSGAALGIKGFIACIIGGFGNPVGAALGGVLLGLLEAFASGYISSGMKNAIAFLMLLVFLFIRPGGILGEFDKVKR</sequence>
<dbReference type="AlphaFoldDB" id="A0A081G0Z8"/>
<dbReference type="GO" id="GO:0022857">
    <property type="term" value="F:transmembrane transporter activity"/>
    <property type="evidence" value="ECO:0007669"/>
    <property type="project" value="InterPro"/>
</dbReference>
<dbReference type="PANTHER" id="PTHR11795">
    <property type="entry name" value="BRANCHED-CHAIN AMINO ACID TRANSPORT SYSTEM PERMEASE PROTEIN LIVH"/>
    <property type="match status" value="1"/>
</dbReference>
<evidence type="ECO:0000256" key="9">
    <source>
        <dbReference type="SAM" id="Phobius"/>
    </source>
</evidence>
<evidence type="ECO:0000256" key="5">
    <source>
        <dbReference type="ARBA" id="ARBA00022970"/>
    </source>
</evidence>
<dbReference type="Proteomes" id="UP000028252">
    <property type="component" value="Unassembled WGS sequence"/>
</dbReference>
<feature type="transmembrane region" description="Helical" evidence="9">
    <location>
        <begin position="189"/>
        <end position="211"/>
    </location>
</feature>
<evidence type="ECO:0000256" key="3">
    <source>
        <dbReference type="ARBA" id="ARBA00022475"/>
    </source>
</evidence>
<proteinExistence type="inferred from homology"/>
<keyword evidence="11" id="KW-1185">Reference proteome</keyword>
<evidence type="ECO:0000256" key="2">
    <source>
        <dbReference type="ARBA" id="ARBA00022448"/>
    </source>
</evidence>
<dbReference type="PANTHER" id="PTHR11795:SF450">
    <property type="entry name" value="ABC TRANSPORTER PERMEASE PROTEIN"/>
    <property type="match status" value="1"/>
</dbReference>
<keyword evidence="2" id="KW-0813">Transport</keyword>
<evidence type="ECO:0000256" key="1">
    <source>
        <dbReference type="ARBA" id="ARBA00004429"/>
    </source>
</evidence>
<dbReference type="InterPro" id="IPR001851">
    <property type="entry name" value="ABC_transp_permease"/>
</dbReference>
<dbReference type="GO" id="GO:0006865">
    <property type="term" value="P:amino acid transport"/>
    <property type="evidence" value="ECO:0007669"/>
    <property type="project" value="UniProtKB-KW"/>
</dbReference>
<feature type="transmembrane region" description="Helical" evidence="9">
    <location>
        <begin position="7"/>
        <end position="29"/>
    </location>
</feature>
<keyword evidence="6 9" id="KW-1133">Transmembrane helix</keyword>
<evidence type="ECO:0000256" key="6">
    <source>
        <dbReference type="ARBA" id="ARBA00022989"/>
    </source>
</evidence>
<keyword evidence="3" id="KW-1003">Cell membrane</keyword>
<feature type="transmembrane region" description="Helical" evidence="9">
    <location>
        <begin position="223"/>
        <end position="251"/>
    </location>
</feature>
<feature type="transmembrane region" description="Helical" evidence="9">
    <location>
        <begin position="90"/>
        <end position="113"/>
    </location>
</feature>
<dbReference type="InterPro" id="IPR052157">
    <property type="entry name" value="BCAA_transport_permease"/>
</dbReference>
<dbReference type="PATRIC" id="fig|1232683.4.peg.1337"/>
<evidence type="ECO:0000256" key="8">
    <source>
        <dbReference type="ARBA" id="ARBA00037998"/>
    </source>
</evidence>
<evidence type="ECO:0000256" key="7">
    <source>
        <dbReference type="ARBA" id="ARBA00023136"/>
    </source>
</evidence>
<feature type="transmembrane region" description="Helical" evidence="9">
    <location>
        <begin position="263"/>
        <end position="282"/>
    </location>
</feature>